<sequence>MQLWPVSPPNHFCIPPRCSERDKIDDDLDILATIPLTHSNVVIIITKTRVLVYNFKPFALVAAHERTSESLAEFGDNKGLVPSIAFRDKVSGVTDSKPPTYMSWYQGKLVFYTTTTKNYVLAYQVLRNSTSESIFKDYGLPIIEVSQINEFESAAYDANLDDDVLTVFDKVKSSKVIQNGYVLNKDRGILQFLSAKSEDPNEIPIKKLELRLKVVFKFEYDIIDFIGFKRFSDEDDGKFEENLLVLFADKIQLLKLQDFKFNSSQVVEIANSKKICICDNKLYVISQDKETKKLIIHLIDLNEQKVLEKTEHDCNSELVNAFSIGSRMLVSTKDSVNFFCTEKNQFTYHRKFDFSIKLAEKLTDECFVIITENDRLEICSKFGNKLFSTISEDDSSSNKIHNDTLNYTALVYIDKTLITTCESGYYQIWNFWQEFPQSTFDFRVPKVSAIANNNNDIKFYSSSGDSPLNRIQLQSLKLPTKSLNNNISHIKLNSNLKLVAINISNKNSLLIQNLETSLWYQFTDVHIIDMHWIANNYLVCHLKEYNSDTVSVKCYNLPLKGLENYELEDLEIWAYEIPENVDILKFWVNTHHKYKYLKMKNQKLDSSELSSSDRFFKTAEIILSTSSSIVVFDVISKVQLTGLNTIVNIHQYSSLEIANSLPTRTLEWVSTWKDGFIIYASDMLFRLEKLSDGTIHTTQLLDNVEKIVDVVKHHIYMVQEDKFTIYDINGLWEDRKPILSIKLDEEHYPICISSDAAIVQSLYCVFNKNLSKLIMKNSSYLDKLISVKIDRGDDLYDISRQFSNLKHYKFALEKNLSIKLMEGESITKTLELIKLLNDKPTGHGKISRYSDMLEIISNCLRKSEMKNWKTLFDDLSMSPRELLALCIDNRESKMLGVLLLVFLNYGETEVLGDIQEEKPVELHNPTMDDVLKDEELMFKVLKHLVESSASSSNAIKASEEWELCLQLVRLLKALDKENNTNLMEKATQIILKS</sequence>
<dbReference type="GO" id="GO:0005801">
    <property type="term" value="C:cis-Golgi network"/>
    <property type="evidence" value="ECO:0007669"/>
    <property type="project" value="EnsemblFungi"/>
</dbReference>
<dbReference type="VEuPathDB" id="FungiDB:B1J91_A03564g"/>
<reference evidence="4 6" key="1">
    <citation type="submission" date="2015-10" db="EMBL/GenBank/DDBJ databases">
        <title>Draft genomes sequences of Candida glabrata isolates 1A, 1B, 2A, 2B, 3A and 3B.</title>
        <authorList>
            <person name="Haavelsrud O.E."/>
            <person name="Gaustad P."/>
        </authorList>
    </citation>
    <scope>NUCLEOTIDE SEQUENCE [LARGE SCALE GENOMIC DNA]</scope>
    <source>
        <strain evidence="4">910700640</strain>
    </source>
</reference>
<dbReference type="AlphaFoldDB" id="A0A0W0C8Z8"/>
<organism evidence="4 6">
    <name type="scientific">Candida glabrata</name>
    <name type="common">Yeast</name>
    <name type="synonym">Torulopsis glabrata</name>
    <dbReference type="NCBI Taxonomy" id="5478"/>
    <lineage>
        <taxon>Eukaryota</taxon>
        <taxon>Fungi</taxon>
        <taxon>Dikarya</taxon>
        <taxon>Ascomycota</taxon>
        <taxon>Saccharomycotina</taxon>
        <taxon>Saccharomycetes</taxon>
        <taxon>Saccharomycetales</taxon>
        <taxon>Saccharomycetaceae</taxon>
        <taxon>Nakaseomyces</taxon>
    </lineage>
</organism>
<dbReference type="EMBL" id="LLZZ01000006">
    <property type="protein sequence ID" value="KTB13750.1"/>
    <property type="molecule type" value="Genomic_DNA"/>
</dbReference>
<dbReference type="VEuPathDB" id="FungiDB:CAGL0A03564g"/>
<proteinExistence type="predicted"/>
<dbReference type="PANTHER" id="PTHR22746">
    <property type="entry name" value="RAB6A-GEF COMPLEX PARTNER PROTEIN 1"/>
    <property type="match status" value="1"/>
</dbReference>
<evidence type="ECO:0000313" key="5">
    <source>
        <dbReference type="EMBL" id="KTB13750.1"/>
    </source>
</evidence>
<gene>
    <name evidence="4" type="ORF">AO440_005519</name>
    <name evidence="5" type="ORF">AO440_005733</name>
</gene>
<dbReference type="Proteomes" id="UP000054886">
    <property type="component" value="Unassembled WGS sequence"/>
</dbReference>
<dbReference type="VEuPathDB" id="FungiDB:GWK60_A03443"/>
<dbReference type="GO" id="GO:0005829">
    <property type="term" value="C:cytosol"/>
    <property type="evidence" value="ECO:0007669"/>
    <property type="project" value="TreeGrafter"/>
</dbReference>
<feature type="domain" description="RIC1 C-terminal alpha solenoid region" evidence="3">
    <location>
        <begin position="792"/>
        <end position="980"/>
    </location>
</feature>
<dbReference type="GO" id="GO:0042147">
    <property type="term" value="P:retrograde transport, endosome to Golgi"/>
    <property type="evidence" value="ECO:0007669"/>
    <property type="project" value="EnsemblFungi"/>
</dbReference>
<dbReference type="GO" id="GO:0000139">
    <property type="term" value="C:Golgi membrane"/>
    <property type="evidence" value="ECO:0007669"/>
    <property type="project" value="EnsemblFungi"/>
</dbReference>
<accession>A0A0W0C8Z8</accession>
<keyword evidence="2" id="KW-0472">Membrane</keyword>
<dbReference type="EMBL" id="LLZZ01000177">
    <property type="protein sequence ID" value="KTA95970.1"/>
    <property type="molecule type" value="Genomic_DNA"/>
</dbReference>
<evidence type="ECO:0000313" key="4">
    <source>
        <dbReference type="EMBL" id="KTA95970.1"/>
    </source>
</evidence>
<dbReference type="PANTHER" id="PTHR22746:SF10">
    <property type="entry name" value="GUANINE NUCLEOTIDE EXCHANGE FACTOR SUBUNIT RIC1"/>
    <property type="match status" value="1"/>
</dbReference>
<dbReference type="OMA" id="WDMCFQL"/>
<dbReference type="OrthoDB" id="67540at2759"/>
<comment type="subcellular location">
    <subcellularLocation>
        <location evidence="1">Membrane</location>
    </subcellularLocation>
</comment>
<dbReference type="VEuPathDB" id="FungiDB:GVI51_A03399"/>
<name>A0A0W0C8Z8_CANGB</name>
<protein>
    <submittedName>
        <fullName evidence="4">Guanine nucleotide exchange factor subunit RIC1</fullName>
    </submittedName>
</protein>
<dbReference type="InterPro" id="IPR036322">
    <property type="entry name" value="WD40_repeat_dom_sf"/>
</dbReference>
<evidence type="ECO:0000256" key="1">
    <source>
        <dbReference type="ARBA" id="ARBA00004370"/>
    </source>
</evidence>
<evidence type="ECO:0000256" key="2">
    <source>
        <dbReference type="ARBA" id="ARBA00023136"/>
    </source>
</evidence>
<dbReference type="GO" id="GO:0005085">
    <property type="term" value="F:guanyl-nucleotide exchange factor activity"/>
    <property type="evidence" value="ECO:0007669"/>
    <property type="project" value="EnsemblFungi"/>
</dbReference>
<dbReference type="InterPro" id="IPR040096">
    <property type="entry name" value="Ric1"/>
</dbReference>
<evidence type="ECO:0000259" key="3">
    <source>
        <dbReference type="Pfam" id="PF07064"/>
    </source>
</evidence>
<dbReference type="SUPFAM" id="SSF50978">
    <property type="entry name" value="WD40 repeat-like"/>
    <property type="match status" value="1"/>
</dbReference>
<dbReference type="Pfam" id="PF07064">
    <property type="entry name" value="RIC1"/>
    <property type="match status" value="1"/>
</dbReference>
<dbReference type="GO" id="GO:0034066">
    <property type="term" value="C:Ric1-Rgp1 guanyl-nucleotide exchange factor complex"/>
    <property type="evidence" value="ECO:0007669"/>
    <property type="project" value="EnsemblFungi"/>
</dbReference>
<comment type="caution">
    <text evidence="4">The sequence shown here is derived from an EMBL/GenBank/DDBJ whole genome shotgun (WGS) entry which is preliminary data.</text>
</comment>
<evidence type="ECO:0000313" key="6">
    <source>
        <dbReference type="Proteomes" id="UP000054886"/>
    </source>
</evidence>
<dbReference type="GO" id="GO:0006886">
    <property type="term" value="P:intracellular protein transport"/>
    <property type="evidence" value="ECO:0007669"/>
    <property type="project" value="EnsemblFungi"/>
</dbReference>
<dbReference type="InterPro" id="IPR009771">
    <property type="entry name" value="RIC1_C"/>
</dbReference>